<keyword evidence="4" id="KW-1185">Reference proteome</keyword>
<evidence type="ECO:0000313" key="3">
    <source>
        <dbReference type="EMBL" id="QDV21957.1"/>
    </source>
</evidence>
<dbReference type="KEGG" id="ahel:Q31a_02360"/>
<dbReference type="RefSeq" id="WP_145072743.1">
    <property type="nucleotide sequence ID" value="NZ_CP036298.1"/>
</dbReference>
<feature type="transmembrane region" description="Helical" evidence="2">
    <location>
        <begin position="99"/>
        <end position="117"/>
    </location>
</feature>
<protein>
    <submittedName>
        <fullName evidence="3">Uncharacterized protein</fullName>
    </submittedName>
</protein>
<organism evidence="3 4">
    <name type="scientific">Aureliella helgolandensis</name>
    <dbReference type="NCBI Taxonomy" id="2527968"/>
    <lineage>
        <taxon>Bacteria</taxon>
        <taxon>Pseudomonadati</taxon>
        <taxon>Planctomycetota</taxon>
        <taxon>Planctomycetia</taxon>
        <taxon>Pirellulales</taxon>
        <taxon>Pirellulaceae</taxon>
        <taxon>Aureliella</taxon>
    </lineage>
</organism>
<dbReference type="EMBL" id="CP036298">
    <property type="protein sequence ID" value="QDV21957.1"/>
    <property type="molecule type" value="Genomic_DNA"/>
</dbReference>
<dbReference type="AlphaFoldDB" id="A0A518G018"/>
<reference evidence="3 4" key="1">
    <citation type="submission" date="2019-02" db="EMBL/GenBank/DDBJ databases">
        <title>Deep-cultivation of Planctomycetes and their phenomic and genomic characterization uncovers novel biology.</title>
        <authorList>
            <person name="Wiegand S."/>
            <person name="Jogler M."/>
            <person name="Boedeker C."/>
            <person name="Pinto D."/>
            <person name="Vollmers J."/>
            <person name="Rivas-Marin E."/>
            <person name="Kohn T."/>
            <person name="Peeters S.H."/>
            <person name="Heuer A."/>
            <person name="Rast P."/>
            <person name="Oberbeckmann S."/>
            <person name="Bunk B."/>
            <person name="Jeske O."/>
            <person name="Meyerdierks A."/>
            <person name="Storesund J.E."/>
            <person name="Kallscheuer N."/>
            <person name="Luecker S."/>
            <person name="Lage O.M."/>
            <person name="Pohl T."/>
            <person name="Merkel B.J."/>
            <person name="Hornburger P."/>
            <person name="Mueller R.-W."/>
            <person name="Bruemmer F."/>
            <person name="Labrenz M."/>
            <person name="Spormann A.M."/>
            <person name="Op den Camp H."/>
            <person name="Overmann J."/>
            <person name="Amann R."/>
            <person name="Jetten M.S.M."/>
            <person name="Mascher T."/>
            <person name="Medema M.H."/>
            <person name="Devos D.P."/>
            <person name="Kaster A.-K."/>
            <person name="Ovreas L."/>
            <person name="Rohde M."/>
            <person name="Galperin M.Y."/>
            <person name="Jogler C."/>
        </authorList>
    </citation>
    <scope>NUCLEOTIDE SEQUENCE [LARGE SCALE GENOMIC DNA]</scope>
    <source>
        <strain evidence="3 4">Q31a</strain>
    </source>
</reference>
<gene>
    <name evidence="3" type="ORF">Q31a_02360</name>
</gene>
<feature type="transmembrane region" description="Helical" evidence="2">
    <location>
        <begin position="72"/>
        <end position="93"/>
    </location>
</feature>
<evidence type="ECO:0000256" key="1">
    <source>
        <dbReference type="SAM" id="MobiDB-lite"/>
    </source>
</evidence>
<keyword evidence="2" id="KW-0472">Membrane</keyword>
<feature type="transmembrane region" description="Helical" evidence="2">
    <location>
        <begin position="40"/>
        <end position="60"/>
    </location>
</feature>
<evidence type="ECO:0000313" key="4">
    <source>
        <dbReference type="Proteomes" id="UP000318017"/>
    </source>
</evidence>
<keyword evidence="2" id="KW-0812">Transmembrane</keyword>
<sequence length="309" mass="33531">MPHPKDHFAWLAILAFWCLSGILAWCSTITSVAAPANPSSLTLLAILVLALTTLLRWPLLTPASAGDAETPTSLHAAWWMSTVGLINWLGALVMRCESAGSALVLLSLALGSELVFYQALPRNRLPWITASLHAIRASLYRWLAQDPAERTLPDTPLQSNETSQTNQESLSEEPAGSPATAEPSGPPPAFAAESSDEIAPPEQFTRKCTDQLTAEGQRYMSGEILIQLEPQQQSETIVIGFCPAFEIPPTIELECEAEEEMRAKVINCTTTGMRIAVRRSRSQQALECLLAWYALEAQSNAAAPQSPLP</sequence>
<dbReference type="Proteomes" id="UP000318017">
    <property type="component" value="Chromosome"/>
</dbReference>
<proteinExistence type="predicted"/>
<accession>A0A518G018</accession>
<keyword evidence="2" id="KW-1133">Transmembrane helix</keyword>
<feature type="region of interest" description="Disordered" evidence="1">
    <location>
        <begin position="150"/>
        <end position="203"/>
    </location>
</feature>
<evidence type="ECO:0000256" key="2">
    <source>
        <dbReference type="SAM" id="Phobius"/>
    </source>
</evidence>
<feature type="compositionally biased region" description="Polar residues" evidence="1">
    <location>
        <begin position="156"/>
        <end position="169"/>
    </location>
</feature>
<name>A0A518G018_9BACT</name>